<proteinExistence type="predicted"/>
<dbReference type="Proteomes" id="UP000236736">
    <property type="component" value="Unassembled WGS sequence"/>
</dbReference>
<gene>
    <name evidence="2" type="ORF">SAMN03080598_01714</name>
</gene>
<dbReference type="STRING" id="1120964.GCA_001313265_01274"/>
<organism evidence="2 3">
    <name type="scientific">Algoriphagus boritolerans DSM 17298 = JCM 18970</name>
    <dbReference type="NCBI Taxonomy" id="1120964"/>
    <lineage>
        <taxon>Bacteria</taxon>
        <taxon>Pseudomonadati</taxon>
        <taxon>Bacteroidota</taxon>
        <taxon>Cytophagia</taxon>
        <taxon>Cytophagales</taxon>
        <taxon>Cyclobacteriaceae</taxon>
        <taxon>Algoriphagus</taxon>
    </lineage>
</organism>
<evidence type="ECO:0000256" key="1">
    <source>
        <dbReference type="SAM" id="SignalP"/>
    </source>
</evidence>
<feature type="chain" id="PRO_5009287359" evidence="1">
    <location>
        <begin position="30"/>
        <end position="211"/>
    </location>
</feature>
<evidence type="ECO:0000313" key="3">
    <source>
        <dbReference type="Proteomes" id="UP000236736"/>
    </source>
</evidence>
<name>A0A1H5VLI9_9BACT</name>
<dbReference type="OrthoDB" id="823976at2"/>
<evidence type="ECO:0000313" key="2">
    <source>
        <dbReference type="EMBL" id="SEF87701.1"/>
    </source>
</evidence>
<reference evidence="3" key="1">
    <citation type="submission" date="2016-10" db="EMBL/GenBank/DDBJ databases">
        <authorList>
            <person name="Varghese N."/>
            <person name="Submissions S."/>
        </authorList>
    </citation>
    <scope>NUCLEOTIDE SEQUENCE [LARGE SCALE GENOMIC DNA]</scope>
    <source>
        <strain evidence="3">DSM 17298</strain>
    </source>
</reference>
<accession>A0A1H5VLI9</accession>
<sequence length="211" mass="23651">MKGKSKRIFTTFTLFSILALLPMSCGLFCGSDSCGCGPVPKPREFVIESFATKTVDGYGNEIPETQSRNYNQIFKSIEIKDIKYLSAIKVEEPTPWSLGFALACSPAPDTSKNKLQLIQIINESEFTLADGREFGVGENLNSLFGIGHVFQTNLVPIQEFTRLGSNLNFDDFYKIGLLQNPEKELQLKFTIQLVFDDAQEFLLSDQILTIR</sequence>
<dbReference type="RefSeq" id="WP_103924390.1">
    <property type="nucleotide sequence ID" value="NZ_BBFN01000004.1"/>
</dbReference>
<keyword evidence="1" id="KW-0732">Signal</keyword>
<protein>
    <submittedName>
        <fullName evidence="2">Uncharacterized protein</fullName>
    </submittedName>
</protein>
<keyword evidence="3" id="KW-1185">Reference proteome</keyword>
<dbReference type="EMBL" id="FNVR01000007">
    <property type="protein sequence ID" value="SEF87701.1"/>
    <property type="molecule type" value="Genomic_DNA"/>
</dbReference>
<dbReference type="AlphaFoldDB" id="A0A1H5VLI9"/>
<feature type="signal peptide" evidence="1">
    <location>
        <begin position="1"/>
        <end position="29"/>
    </location>
</feature>